<sequence length="137" mass="15468">MAVFAAQDRKKDGLISAADFKAIMCNLGEKVNARMVEAVLRKSIQTGSQIRYAEVLQTLLSPPADYNVTKYPFYVGQSNLHILRLRTSITYVYISIGQLISIYLGQLNTPNLFNTLSFLLNIFTLYYSVLIIHSNQI</sequence>
<dbReference type="SUPFAM" id="SSF47473">
    <property type="entry name" value="EF-hand"/>
    <property type="match status" value="1"/>
</dbReference>
<dbReference type="AlphaFoldDB" id="A0A7J7JDP6"/>
<protein>
    <recommendedName>
        <fullName evidence="2">EF-hand domain-containing protein</fullName>
    </recommendedName>
</protein>
<evidence type="ECO:0000256" key="1">
    <source>
        <dbReference type="SAM" id="Phobius"/>
    </source>
</evidence>
<comment type="caution">
    <text evidence="3">The sequence shown here is derived from an EMBL/GenBank/DDBJ whole genome shotgun (WGS) entry which is preliminary data.</text>
</comment>
<dbReference type="OrthoDB" id="435273at2759"/>
<keyword evidence="4" id="KW-1185">Reference proteome</keyword>
<proteinExistence type="predicted"/>
<dbReference type="PROSITE" id="PS50222">
    <property type="entry name" value="EF_HAND_2"/>
    <property type="match status" value="1"/>
</dbReference>
<evidence type="ECO:0000313" key="4">
    <source>
        <dbReference type="Proteomes" id="UP000593567"/>
    </source>
</evidence>
<gene>
    <name evidence="3" type="ORF">EB796_018195</name>
</gene>
<dbReference type="GO" id="GO:0005509">
    <property type="term" value="F:calcium ion binding"/>
    <property type="evidence" value="ECO:0007669"/>
    <property type="project" value="InterPro"/>
</dbReference>
<evidence type="ECO:0000259" key="2">
    <source>
        <dbReference type="PROSITE" id="PS50222"/>
    </source>
</evidence>
<dbReference type="Proteomes" id="UP000593567">
    <property type="component" value="Unassembled WGS sequence"/>
</dbReference>
<accession>A0A7J7JDP6</accession>
<feature type="transmembrane region" description="Helical" evidence="1">
    <location>
        <begin position="112"/>
        <end position="132"/>
    </location>
</feature>
<feature type="transmembrane region" description="Helical" evidence="1">
    <location>
        <begin position="88"/>
        <end position="106"/>
    </location>
</feature>
<organism evidence="3 4">
    <name type="scientific">Bugula neritina</name>
    <name type="common">Brown bryozoan</name>
    <name type="synonym">Sertularia neritina</name>
    <dbReference type="NCBI Taxonomy" id="10212"/>
    <lineage>
        <taxon>Eukaryota</taxon>
        <taxon>Metazoa</taxon>
        <taxon>Spiralia</taxon>
        <taxon>Lophotrochozoa</taxon>
        <taxon>Bryozoa</taxon>
        <taxon>Gymnolaemata</taxon>
        <taxon>Cheilostomatida</taxon>
        <taxon>Flustrina</taxon>
        <taxon>Buguloidea</taxon>
        <taxon>Bugulidae</taxon>
        <taxon>Bugula</taxon>
    </lineage>
</organism>
<dbReference type="InterPro" id="IPR011992">
    <property type="entry name" value="EF-hand-dom_pair"/>
</dbReference>
<reference evidence="3" key="1">
    <citation type="submission" date="2020-06" db="EMBL/GenBank/DDBJ databases">
        <title>Draft genome of Bugula neritina, a colonial animal packing powerful symbionts and potential medicines.</title>
        <authorList>
            <person name="Rayko M."/>
        </authorList>
    </citation>
    <scope>NUCLEOTIDE SEQUENCE [LARGE SCALE GENOMIC DNA]</scope>
    <source>
        <strain evidence="3">Kwan_BN1</strain>
    </source>
</reference>
<keyword evidence="1" id="KW-0472">Membrane</keyword>
<dbReference type="EMBL" id="VXIV02002705">
    <property type="protein sequence ID" value="KAF6023498.1"/>
    <property type="molecule type" value="Genomic_DNA"/>
</dbReference>
<name>A0A7J7JDP6_BUGNE</name>
<dbReference type="InterPro" id="IPR002048">
    <property type="entry name" value="EF_hand_dom"/>
</dbReference>
<feature type="domain" description="EF-hand" evidence="2">
    <location>
        <begin position="1"/>
        <end position="30"/>
    </location>
</feature>
<dbReference type="Gene3D" id="1.10.238.10">
    <property type="entry name" value="EF-hand"/>
    <property type="match status" value="1"/>
</dbReference>
<evidence type="ECO:0000313" key="3">
    <source>
        <dbReference type="EMBL" id="KAF6023498.1"/>
    </source>
</evidence>
<keyword evidence="1" id="KW-0812">Transmembrane</keyword>
<keyword evidence="1" id="KW-1133">Transmembrane helix</keyword>